<dbReference type="EMBL" id="CAJPEV010000954">
    <property type="protein sequence ID" value="CAG0889747.1"/>
    <property type="molecule type" value="Genomic_DNA"/>
</dbReference>
<reference evidence="1" key="1">
    <citation type="submission" date="2020-11" db="EMBL/GenBank/DDBJ databases">
        <authorList>
            <person name="Tran Van P."/>
        </authorList>
    </citation>
    <scope>NUCLEOTIDE SEQUENCE</scope>
</reference>
<proteinExistence type="predicted"/>
<sequence length="178" mass="19826">MDGFAETRVPPPCDSMEVCMQDMTEPEGILEPCVNEDGQVPPYQRCLWNVIGSGPTGHIEILLTPKDFGNFPNRSLILEVGYGYKDDFPAGNDETILATFETPVWENVLVTVDGEDAWVHLLTRRTINPIQVFYSNENRNGVPPLLSFEVILLVSADQYEFGVPNDKGAEILSRQGHS</sequence>
<keyword evidence="2" id="KW-1185">Reference proteome</keyword>
<dbReference type="EMBL" id="LR900471">
    <property type="protein sequence ID" value="CAD7245795.1"/>
    <property type="molecule type" value="Genomic_DNA"/>
</dbReference>
<evidence type="ECO:0000313" key="1">
    <source>
        <dbReference type="EMBL" id="CAD7245795.1"/>
    </source>
</evidence>
<evidence type="ECO:0000313" key="2">
    <source>
        <dbReference type="Proteomes" id="UP000677054"/>
    </source>
</evidence>
<gene>
    <name evidence="1" type="ORF">DSTB1V02_LOCUS5661</name>
</gene>
<protein>
    <submittedName>
        <fullName evidence="1">Uncharacterized protein</fullName>
    </submittedName>
</protein>
<organism evidence="1">
    <name type="scientific">Darwinula stevensoni</name>
    <dbReference type="NCBI Taxonomy" id="69355"/>
    <lineage>
        <taxon>Eukaryota</taxon>
        <taxon>Metazoa</taxon>
        <taxon>Ecdysozoa</taxon>
        <taxon>Arthropoda</taxon>
        <taxon>Crustacea</taxon>
        <taxon>Oligostraca</taxon>
        <taxon>Ostracoda</taxon>
        <taxon>Podocopa</taxon>
        <taxon>Podocopida</taxon>
        <taxon>Darwinulocopina</taxon>
        <taxon>Darwinuloidea</taxon>
        <taxon>Darwinulidae</taxon>
        <taxon>Darwinula</taxon>
    </lineage>
</organism>
<dbReference type="Proteomes" id="UP000677054">
    <property type="component" value="Unassembled WGS sequence"/>
</dbReference>
<dbReference type="AlphaFoldDB" id="A0A7R8XEJ2"/>
<name>A0A7R8XEJ2_9CRUS</name>
<accession>A0A7R8XEJ2</accession>